<dbReference type="SUPFAM" id="SSF51283">
    <property type="entry name" value="dUTPase-like"/>
    <property type="match status" value="1"/>
</dbReference>
<evidence type="ECO:0000313" key="6">
    <source>
        <dbReference type="EMBL" id="DAG04707.1"/>
    </source>
</evidence>
<dbReference type="Pfam" id="PF00692">
    <property type="entry name" value="dUTPase"/>
    <property type="match status" value="1"/>
</dbReference>
<dbReference type="GO" id="GO:0046081">
    <property type="term" value="P:dUTP catabolic process"/>
    <property type="evidence" value="ECO:0007669"/>
    <property type="project" value="InterPro"/>
</dbReference>
<dbReference type="InterPro" id="IPR029054">
    <property type="entry name" value="dUTPase-like"/>
</dbReference>
<dbReference type="EC" id="3.6.1.23" evidence="2"/>
<dbReference type="GO" id="GO:0000287">
    <property type="term" value="F:magnesium ion binding"/>
    <property type="evidence" value="ECO:0007669"/>
    <property type="project" value="InterPro"/>
</dbReference>
<proteinExistence type="inferred from homology"/>
<dbReference type="PANTHER" id="PTHR11241:SF0">
    <property type="entry name" value="DEOXYURIDINE 5'-TRIPHOSPHATE NUCLEOTIDOHYDROLASE"/>
    <property type="match status" value="1"/>
</dbReference>
<evidence type="ECO:0000256" key="2">
    <source>
        <dbReference type="ARBA" id="ARBA00012379"/>
    </source>
</evidence>
<protein>
    <recommendedName>
        <fullName evidence="2">dUTP diphosphatase</fullName>
        <ecNumber evidence="2">3.6.1.23</ecNumber>
    </recommendedName>
</protein>
<sequence>MDLGNAITNLGYGMSRMPYRPNIKINKIHEDAHLPTYGFDRAACADLYAYIDFDDATVVDKDGNRCIVIRPGETVKVSTGLRMAPPEGWYVAIYARSGLATKQGLAPANKTGIVDQDYRGNVIVALHNHSNIPQMITHGDRIAQMAVVPFWQADFEEVSELDETERGAGGFGSTGVK</sequence>
<dbReference type="InterPro" id="IPR036157">
    <property type="entry name" value="dUTPase-like_sf"/>
</dbReference>
<evidence type="ECO:0000256" key="4">
    <source>
        <dbReference type="ARBA" id="ARBA00023080"/>
    </source>
</evidence>
<evidence type="ECO:0000256" key="3">
    <source>
        <dbReference type="ARBA" id="ARBA00022801"/>
    </source>
</evidence>
<name>A0A8S5VDL3_9CAUD</name>
<evidence type="ECO:0000256" key="1">
    <source>
        <dbReference type="ARBA" id="ARBA00006581"/>
    </source>
</evidence>
<dbReference type="NCBIfam" id="TIGR00576">
    <property type="entry name" value="dut"/>
    <property type="match status" value="1"/>
</dbReference>
<comment type="similarity">
    <text evidence="1">Belongs to the dUTPase family.</text>
</comment>
<dbReference type="EMBL" id="BK016245">
    <property type="protein sequence ID" value="DAG04707.1"/>
    <property type="molecule type" value="Genomic_DNA"/>
</dbReference>
<dbReference type="PANTHER" id="PTHR11241">
    <property type="entry name" value="DEOXYURIDINE 5'-TRIPHOSPHATE NUCLEOTIDOHYDROLASE"/>
    <property type="match status" value="1"/>
</dbReference>
<evidence type="ECO:0000259" key="5">
    <source>
        <dbReference type="Pfam" id="PF00692"/>
    </source>
</evidence>
<accession>A0A8S5VDL3</accession>
<dbReference type="NCBIfam" id="NF001862">
    <property type="entry name" value="PRK00601.1"/>
    <property type="match status" value="1"/>
</dbReference>
<dbReference type="GO" id="GO:0004170">
    <property type="term" value="F:dUTP diphosphatase activity"/>
    <property type="evidence" value="ECO:0007669"/>
    <property type="project" value="UniProtKB-EC"/>
</dbReference>
<dbReference type="InterPro" id="IPR008181">
    <property type="entry name" value="dUTPase"/>
</dbReference>
<keyword evidence="3" id="KW-0378">Hydrolase</keyword>
<dbReference type="Gene3D" id="2.70.40.10">
    <property type="match status" value="1"/>
</dbReference>
<reference evidence="6" key="1">
    <citation type="journal article" date="2021" name="Proc. Natl. Acad. Sci. U.S.A.">
        <title>A Catalog of Tens of Thousands of Viruses from Human Metagenomes Reveals Hidden Associations with Chronic Diseases.</title>
        <authorList>
            <person name="Tisza M.J."/>
            <person name="Buck C.B."/>
        </authorList>
    </citation>
    <scope>NUCLEOTIDE SEQUENCE</scope>
    <source>
        <strain evidence="6">CtGa111</strain>
    </source>
</reference>
<dbReference type="InterPro" id="IPR033704">
    <property type="entry name" value="dUTPase_trimeric"/>
</dbReference>
<dbReference type="CDD" id="cd07557">
    <property type="entry name" value="trimeric_dUTPase"/>
    <property type="match status" value="1"/>
</dbReference>
<keyword evidence="4" id="KW-0546">Nucleotide metabolism</keyword>
<organism evidence="6">
    <name type="scientific">Siphoviridae sp. ctGa111</name>
    <dbReference type="NCBI Taxonomy" id="2825413"/>
    <lineage>
        <taxon>Viruses</taxon>
        <taxon>Duplodnaviria</taxon>
        <taxon>Heunggongvirae</taxon>
        <taxon>Uroviricota</taxon>
        <taxon>Caudoviricetes</taxon>
    </lineage>
</organism>
<feature type="domain" description="dUTPase-like" evidence="5">
    <location>
        <begin position="67"/>
        <end position="175"/>
    </location>
</feature>
<dbReference type="GO" id="GO:0006226">
    <property type="term" value="P:dUMP biosynthetic process"/>
    <property type="evidence" value="ECO:0007669"/>
    <property type="project" value="InterPro"/>
</dbReference>